<dbReference type="OrthoDB" id="9791537at2"/>
<name>A0A0M4L5Y4_9GAMM</name>
<evidence type="ECO:0000313" key="2">
    <source>
        <dbReference type="EMBL" id="ALE02188.1"/>
    </source>
</evidence>
<evidence type="ECO:0000313" key="3">
    <source>
        <dbReference type="Proteomes" id="UP000068905"/>
    </source>
</evidence>
<dbReference type="InterPro" id="IPR036286">
    <property type="entry name" value="LexA/Signal_pep-like_sf"/>
</dbReference>
<protein>
    <submittedName>
        <fullName evidence="2">Repressor</fullName>
    </submittedName>
</protein>
<dbReference type="STRING" id="1125411.W908_06355"/>
<dbReference type="SUPFAM" id="SSF51306">
    <property type="entry name" value="LexA/Signal peptidase"/>
    <property type="match status" value="1"/>
</dbReference>
<keyword evidence="3" id="KW-1185">Reference proteome</keyword>
<dbReference type="EMBL" id="CP006911">
    <property type="protein sequence ID" value="ALE02188.1"/>
    <property type="molecule type" value="Genomic_DNA"/>
</dbReference>
<dbReference type="KEGG" id="tsn:W908_06355"/>
<accession>A0A0M4L5Y4</accession>
<organism evidence="2 3">
    <name type="scientific">Candidatus Pseudothioglobus singularis PS1</name>
    <dbReference type="NCBI Taxonomy" id="1125411"/>
    <lineage>
        <taxon>Bacteria</taxon>
        <taxon>Pseudomonadati</taxon>
        <taxon>Pseudomonadota</taxon>
        <taxon>Gammaproteobacteria</taxon>
        <taxon>Candidatus Pseudothioglobaceae</taxon>
        <taxon>Candidatus Pseudothioglobus</taxon>
    </lineage>
</organism>
<evidence type="ECO:0000259" key="1">
    <source>
        <dbReference type="Pfam" id="PF00717"/>
    </source>
</evidence>
<dbReference type="CDD" id="cd06529">
    <property type="entry name" value="S24_LexA-like"/>
    <property type="match status" value="1"/>
</dbReference>
<sequence length="135" mass="15623">MSELVDSKTLYQATCASNSEPYALQNIGDMMSPEFSESCIIIIDPSMSIHHEAYVIVDFEDELYFRQYIEEGHKRILRCLNSGYEDIELGDIFEVRGCIVQQKQRKQKSLHYYLPNKITGELEFNMNGKVNLIDS</sequence>
<proteinExistence type="predicted"/>
<dbReference type="RefSeq" id="WP_053820396.1">
    <property type="nucleotide sequence ID" value="NZ_CP006911.1"/>
</dbReference>
<feature type="domain" description="Peptidase S24/S26A/S26B/S26C" evidence="1">
    <location>
        <begin position="9"/>
        <end position="96"/>
    </location>
</feature>
<dbReference type="AlphaFoldDB" id="A0A0M4L5Y4"/>
<dbReference type="Pfam" id="PF00717">
    <property type="entry name" value="Peptidase_S24"/>
    <property type="match status" value="1"/>
</dbReference>
<reference evidence="2 3" key="1">
    <citation type="journal article" date="2015" name="Genome Announc.">
        <title>Genome Sequence of 'Candidatus Thioglobus singularis' Strain PS1, a Mixotroph from the SUP05 Clade of Marine Gammaproteobacteria.</title>
        <authorList>
            <person name="Marshall K.T."/>
            <person name="Morris R.M."/>
        </authorList>
    </citation>
    <scope>NUCLEOTIDE SEQUENCE [LARGE SCALE GENOMIC DNA]</scope>
    <source>
        <strain evidence="2 3">PS1</strain>
    </source>
</reference>
<dbReference type="InterPro" id="IPR039418">
    <property type="entry name" value="LexA-like"/>
</dbReference>
<gene>
    <name evidence="2" type="ORF">W908_06355</name>
</gene>
<dbReference type="Proteomes" id="UP000068905">
    <property type="component" value="Chromosome"/>
</dbReference>
<dbReference type="InterPro" id="IPR015927">
    <property type="entry name" value="Peptidase_S24_S26A/B/C"/>
</dbReference>
<dbReference type="Gene3D" id="2.10.109.10">
    <property type="entry name" value="Umud Fragment, subunit A"/>
    <property type="match status" value="1"/>
</dbReference>